<keyword evidence="2" id="KW-0812">Transmembrane</keyword>
<evidence type="ECO:0000313" key="3">
    <source>
        <dbReference type="EMBL" id="GAA5534007.1"/>
    </source>
</evidence>
<keyword evidence="4" id="KW-1185">Reference proteome</keyword>
<dbReference type="Proteomes" id="UP001404956">
    <property type="component" value="Unassembled WGS sequence"/>
</dbReference>
<dbReference type="EMBL" id="BAABRV010000005">
    <property type="protein sequence ID" value="GAA5534007.1"/>
    <property type="molecule type" value="Genomic_DNA"/>
</dbReference>
<keyword evidence="2" id="KW-1133">Transmembrane helix</keyword>
<evidence type="ECO:0000313" key="4">
    <source>
        <dbReference type="Proteomes" id="UP001404956"/>
    </source>
</evidence>
<organism evidence="3 4">
    <name type="scientific">Deinococcus aluminii</name>
    <dbReference type="NCBI Taxonomy" id="1656885"/>
    <lineage>
        <taxon>Bacteria</taxon>
        <taxon>Thermotogati</taxon>
        <taxon>Deinococcota</taxon>
        <taxon>Deinococci</taxon>
        <taxon>Deinococcales</taxon>
        <taxon>Deinococcaceae</taxon>
        <taxon>Deinococcus</taxon>
    </lineage>
</organism>
<sequence>MRDDPSPSAAGWPGGQAPPTAQPESAPEHPQSHTEGHQPHDEAEARRPPSRLALGGFLLALVLFGAALSWWGLVPGAPLYTGAP</sequence>
<feature type="compositionally biased region" description="Basic and acidic residues" evidence="1">
    <location>
        <begin position="26"/>
        <end position="47"/>
    </location>
</feature>
<reference evidence="3 4" key="1">
    <citation type="submission" date="2024-02" db="EMBL/GenBank/DDBJ databases">
        <title>Deinococcus aluminii NBRC 112889.</title>
        <authorList>
            <person name="Ichikawa N."/>
            <person name="Katano-Makiyama Y."/>
            <person name="Hidaka K."/>
        </authorList>
    </citation>
    <scope>NUCLEOTIDE SEQUENCE [LARGE SCALE GENOMIC DNA]</scope>
    <source>
        <strain evidence="3 4">NBRC 112889</strain>
    </source>
</reference>
<proteinExistence type="predicted"/>
<feature type="region of interest" description="Disordered" evidence="1">
    <location>
        <begin position="1"/>
        <end position="48"/>
    </location>
</feature>
<feature type="transmembrane region" description="Helical" evidence="2">
    <location>
        <begin position="52"/>
        <end position="73"/>
    </location>
</feature>
<evidence type="ECO:0000256" key="2">
    <source>
        <dbReference type="SAM" id="Phobius"/>
    </source>
</evidence>
<name>A0ABP9XFA5_9DEIO</name>
<keyword evidence="2" id="KW-0472">Membrane</keyword>
<protein>
    <submittedName>
        <fullName evidence="3">Uncharacterized protein</fullName>
    </submittedName>
</protein>
<evidence type="ECO:0000256" key="1">
    <source>
        <dbReference type="SAM" id="MobiDB-lite"/>
    </source>
</evidence>
<accession>A0ABP9XFA5</accession>
<dbReference type="RefSeq" id="WP_345454941.1">
    <property type="nucleotide sequence ID" value="NZ_BAABRV010000005.1"/>
</dbReference>
<comment type="caution">
    <text evidence="3">The sequence shown here is derived from an EMBL/GenBank/DDBJ whole genome shotgun (WGS) entry which is preliminary data.</text>
</comment>
<gene>
    <name evidence="3" type="ORF">Dalu01_02415</name>
</gene>